<accession>A0A0R3PQA4</accession>
<dbReference type="STRING" id="334426.A0A0R3PQA4"/>
<proteinExistence type="predicted"/>
<dbReference type="Proteomes" id="UP000267027">
    <property type="component" value="Unassembled WGS sequence"/>
</dbReference>
<keyword evidence="3" id="KW-1185">Reference proteome</keyword>
<evidence type="ECO:0000313" key="3">
    <source>
        <dbReference type="Proteomes" id="UP000267027"/>
    </source>
</evidence>
<evidence type="ECO:0000256" key="1">
    <source>
        <dbReference type="SAM" id="MobiDB-lite"/>
    </source>
</evidence>
<dbReference type="WBParaSite" id="ACOC_0000750001-mRNA-1">
    <property type="protein sequence ID" value="ACOC_0000750001-mRNA-1"/>
    <property type="gene ID" value="ACOC_0000750001"/>
</dbReference>
<reference evidence="2 3" key="2">
    <citation type="submission" date="2018-11" db="EMBL/GenBank/DDBJ databases">
        <authorList>
            <consortium name="Pathogen Informatics"/>
        </authorList>
    </citation>
    <scope>NUCLEOTIDE SEQUENCE [LARGE SCALE GENOMIC DNA]</scope>
    <source>
        <strain evidence="2 3">Costa Rica</strain>
    </source>
</reference>
<dbReference type="AlphaFoldDB" id="A0A0R3PQA4"/>
<name>A0A0R3PQA4_ANGCS</name>
<feature type="compositionally biased region" description="Low complexity" evidence="1">
    <location>
        <begin position="180"/>
        <end position="191"/>
    </location>
</feature>
<reference evidence="4" key="1">
    <citation type="submission" date="2017-02" db="UniProtKB">
        <authorList>
            <consortium name="WormBaseParasite"/>
        </authorList>
    </citation>
    <scope>IDENTIFICATION</scope>
</reference>
<dbReference type="InterPro" id="IPR051888">
    <property type="entry name" value="UPF0148_domain"/>
</dbReference>
<protein>
    <submittedName>
        <fullName evidence="4">Sjogrens syndrome scleroderma autoantigen 1</fullName>
    </submittedName>
</protein>
<dbReference type="EMBL" id="UYYA01004046">
    <property type="protein sequence ID" value="VDM59086.1"/>
    <property type="molecule type" value="Genomic_DNA"/>
</dbReference>
<dbReference type="InterPro" id="IPR009563">
    <property type="entry name" value="SSSCA1"/>
</dbReference>
<gene>
    <name evidence="2" type="ORF">ACOC_LOCUS7501</name>
</gene>
<dbReference type="PANTHER" id="PTHR16537:SF1">
    <property type="entry name" value="PROTEIN ZNRD2"/>
    <property type="match status" value="1"/>
</dbReference>
<dbReference type="PANTHER" id="PTHR16537">
    <property type="entry name" value="SJOEGREN SYNDROME/SCLERODERMA AUTOANTIGEN 1"/>
    <property type="match status" value="1"/>
</dbReference>
<evidence type="ECO:0000313" key="2">
    <source>
        <dbReference type="EMBL" id="VDM59086.1"/>
    </source>
</evidence>
<organism evidence="4">
    <name type="scientific">Angiostrongylus costaricensis</name>
    <name type="common">Nematode worm</name>
    <dbReference type="NCBI Taxonomy" id="334426"/>
    <lineage>
        <taxon>Eukaryota</taxon>
        <taxon>Metazoa</taxon>
        <taxon>Ecdysozoa</taxon>
        <taxon>Nematoda</taxon>
        <taxon>Chromadorea</taxon>
        <taxon>Rhabditida</taxon>
        <taxon>Rhabditina</taxon>
        <taxon>Rhabditomorpha</taxon>
        <taxon>Strongyloidea</taxon>
        <taxon>Metastrongylidae</taxon>
        <taxon>Angiostrongylus</taxon>
    </lineage>
</organism>
<evidence type="ECO:0000313" key="4">
    <source>
        <dbReference type="WBParaSite" id="ACOC_0000750001-mRNA-1"/>
    </source>
</evidence>
<feature type="region of interest" description="Disordered" evidence="1">
    <location>
        <begin position="165"/>
        <end position="211"/>
    </location>
</feature>
<sequence>MGHRGFSERSRVTEKKFASEEEKYSCTQDIPARSCFGDMVLLNGTRELTVARRCRDEFRDDVSRRMGELLLRGMTMLDAYCEVCNGILMENRDGVRNCVTCELFNERTKEGSRLVAEVPEDEFPLPCTSRPTPRNTFHPRWAVNYVHLPTVYRLNVAGRCSWVSNSDAQRGDSSPKLRRSSAFSSGSLAKSKPIPGSTTVLVPKSHGGKSLSDPQVLRLPVVVTTWV</sequence>
<dbReference type="Pfam" id="PF06677">
    <property type="entry name" value="Auto_anti-p27"/>
    <property type="match status" value="1"/>
</dbReference>
<dbReference type="OrthoDB" id="1667587at2759"/>